<sequence>MQSLTVVLRICMFESEHCFSILNLYVADDNIAL</sequence>
<keyword evidence="2" id="KW-1185">Reference proteome</keyword>
<name>W1RQJ6_9GAMM</name>
<protein>
    <submittedName>
        <fullName evidence="1">Uncharacterized protein</fullName>
    </submittedName>
</protein>
<accession>W1RQJ6</accession>
<proteinExistence type="predicted"/>
<evidence type="ECO:0000313" key="2">
    <source>
        <dbReference type="Proteomes" id="UP000018857"/>
    </source>
</evidence>
<comment type="caution">
    <text evidence="1">The sequence shown here is derived from an EMBL/GenBank/DDBJ whole genome shotgun (WGS) entry which is preliminary data.</text>
</comment>
<dbReference type="EMBL" id="AYOZ01000034">
    <property type="protein sequence ID" value="ETI59371.1"/>
    <property type="molecule type" value="Genomic_DNA"/>
</dbReference>
<organism evidence="1 2">
    <name type="scientific">Marinomonas profundimaris</name>
    <dbReference type="NCBI Taxonomy" id="1208321"/>
    <lineage>
        <taxon>Bacteria</taxon>
        <taxon>Pseudomonadati</taxon>
        <taxon>Pseudomonadota</taxon>
        <taxon>Gammaproteobacteria</taxon>
        <taxon>Oceanospirillales</taxon>
        <taxon>Oceanospirillaceae</taxon>
        <taxon>Marinomonas</taxon>
    </lineage>
</organism>
<dbReference type="AlphaFoldDB" id="W1RQJ6"/>
<evidence type="ECO:0000313" key="1">
    <source>
        <dbReference type="EMBL" id="ETI59371.1"/>
    </source>
</evidence>
<reference evidence="1 2" key="1">
    <citation type="journal article" date="2014" name="Genome Announc.">
        <title>Draft Genome Sequence of Marinomonas sp. Strain D104, a Polycyclic Aromatic Hydrocarbon-Degrading Bacterium from the Deep-Sea Sediment of the Arctic Ocean.</title>
        <authorList>
            <person name="Dong C."/>
            <person name="Bai X."/>
            <person name="Lai Q."/>
            <person name="Xie Y."/>
            <person name="Chen X."/>
            <person name="Shao Z."/>
        </authorList>
    </citation>
    <scope>NUCLEOTIDE SEQUENCE [LARGE SCALE GENOMIC DNA]</scope>
    <source>
        <strain evidence="1 2">D104</strain>
    </source>
</reference>
<dbReference type="Proteomes" id="UP000018857">
    <property type="component" value="Unassembled WGS sequence"/>
</dbReference>
<gene>
    <name evidence="1" type="ORF">D104_13370</name>
</gene>